<accession>A0A0F7KTP0</accession>
<reference evidence="3" key="1">
    <citation type="submission" date="2015-05" db="EMBL/GenBank/DDBJ databases">
        <title>The complete genome of Altererythrobacter atlanticus strain 26DY36.</title>
        <authorList>
            <person name="Wu Y.-H."/>
            <person name="Cheng H."/>
            <person name="Wu X.-W."/>
        </authorList>
    </citation>
    <scope>NUCLEOTIDE SEQUENCE [LARGE SCALE GENOMIC DNA]</scope>
    <source>
        <strain evidence="3">26DY36</strain>
    </source>
</reference>
<gene>
    <name evidence="3" type="primary">arpC</name>
    <name evidence="3" type="ORF">WYH_01575</name>
</gene>
<dbReference type="InterPro" id="IPR003423">
    <property type="entry name" value="OMP_efflux"/>
</dbReference>
<proteinExistence type="inferred from homology"/>
<name>A0A0F7KTP0_9SPHN</name>
<evidence type="ECO:0000256" key="1">
    <source>
        <dbReference type="ARBA" id="ARBA00007613"/>
    </source>
</evidence>
<protein>
    <submittedName>
        <fullName evidence="3">Antibiotic efflux pump outer membrane protein ArpC</fullName>
    </submittedName>
</protein>
<keyword evidence="2" id="KW-0449">Lipoprotein</keyword>
<comment type="subcellular location">
    <subcellularLocation>
        <location evidence="2">Cell membrane</location>
        <topology evidence="2">Lipid-anchor</topology>
    </subcellularLocation>
</comment>
<dbReference type="Proteomes" id="UP000034392">
    <property type="component" value="Chromosome"/>
</dbReference>
<dbReference type="OrthoDB" id="7181739at2"/>
<dbReference type="InterPro" id="IPR010131">
    <property type="entry name" value="MdtP/NodT-like"/>
</dbReference>
<dbReference type="NCBIfam" id="TIGR01845">
    <property type="entry name" value="outer_NodT"/>
    <property type="match status" value="1"/>
</dbReference>
<dbReference type="KEGG" id="aay:WYH_01575"/>
<dbReference type="Gene3D" id="1.20.1600.10">
    <property type="entry name" value="Outer membrane efflux proteins (OEP)"/>
    <property type="match status" value="1"/>
</dbReference>
<evidence type="ECO:0000313" key="3">
    <source>
        <dbReference type="EMBL" id="AKH42612.1"/>
    </source>
</evidence>
<keyword evidence="4" id="KW-1185">Reference proteome</keyword>
<dbReference type="EMBL" id="CP011452">
    <property type="protein sequence ID" value="AKH42612.1"/>
    <property type="molecule type" value="Genomic_DNA"/>
</dbReference>
<dbReference type="PATRIC" id="fig|1267766.3.peg.1583"/>
<dbReference type="SUPFAM" id="SSF56954">
    <property type="entry name" value="Outer membrane efflux proteins (OEP)"/>
    <property type="match status" value="1"/>
</dbReference>
<keyword evidence="2" id="KW-1134">Transmembrane beta strand</keyword>
<comment type="similarity">
    <text evidence="1 2">Belongs to the outer membrane factor (OMF) (TC 1.B.17) family.</text>
</comment>
<dbReference type="RefSeq" id="WP_046903385.1">
    <property type="nucleotide sequence ID" value="NZ_CP011452.2"/>
</dbReference>
<evidence type="ECO:0000256" key="2">
    <source>
        <dbReference type="RuleBase" id="RU362097"/>
    </source>
</evidence>
<dbReference type="GO" id="GO:0015562">
    <property type="term" value="F:efflux transmembrane transporter activity"/>
    <property type="evidence" value="ECO:0007669"/>
    <property type="project" value="InterPro"/>
</dbReference>
<dbReference type="STRING" id="1267766.WYH_01575"/>
<dbReference type="PROSITE" id="PS51257">
    <property type="entry name" value="PROKAR_LIPOPROTEIN"/>
    <property type="match status" value="1"/>
</dbReference>
<organism evidence="3 4">
    <name type="scientific">Croceibacterium atlanticum</name>
    <dbReference type="NCBI Taxonomy" id="1267766"/>
    <lineage>
        <taxon>Bacteria</taxon>
        <taxon>Pseudomonadati</taxon>
        <taxon>Pseudomonadota</taxon>
        <taxon>Alphaproteobacteria</taxon>
        <taxon>Sphingomonadales</taxon>
        <taxon>Erythrobacteraceae</taxon>
        <taxon>Croceibacterium</taxon>
    </lineage>
</organism>
<keyword evidence="2" id="KW-0564">Palmitate</keyword>
<keyword evidence="2" id="KW-0812">Transmembrane</keyword>
<dbReference type="Pfam" id="PF02321">
    <property type="entry name" value="OEP"/>
    <property type="match status" value="2"/>
</dbReference>
<dbReference type="GO" id="GO:0005886">
    <property type="term" value="C:plasma membrane"/>
    <property type="evidence" value="ECO:0007669"/>
    <property type="project" value="UniProtKB-SubCell"/>
</dbReference>
<dbReference type="Gene3D" id="2.20.200.10">
    <property type="entry name" value="Outer membrane efflux proteins (OEP)"/>
    <property type="match status" value="1"/>
</dbReference>
<keyword evidence="2" id="KW-0472">Membrane</keyword>
<evidence type="ECO:0000313" key="4">
    <source>
        <dbReference type="Proteomes" id="UP000034392"/>
    </source>
</evidence>
<dbReference type="PANTHER" id="PTHR30203:SF25">
    <property type="entry name" value="OUTER MEMBRANE PROTEIN-RELATED"/>
    <property type="match status" value="1"/>
</dbReference>
<dbReference type="AlphaFoldDB" id="A0A0F7KTP0"/>
<sequence>MRNILLTPGLLLLAACTVGPDYDGPPAVNSANAEQGFVREETGTVRAEPTLARWWESLGDPVLDALEQRALAGNPDLAMAQARLAEARASLGEVRADRNPSLSAMGVAAHLRVPDIGDNGENAEADNGSDTNSSNIYNLGLNASWEVDLFGGHRRQVEAAEANIGAAEANLADAQVSLTSAIAQAYLNLRDRRERIILAEQAVEHRASLLEMERQRFEQGVVSRPSVDQAESRLASARSDLAPLRAEADSFLNALAILVGEVPGSVDGMLAQHAPVPLPPAEIAIGDPAGLLARRPDIRAAERQLAASYANLGVAKAAGLPRLSFFGILGIGGTELSDLTQLDDFTAIAAPMLQWNFLDFGRNRARVGQAEARQDAAEAQYRSTVLGALRDVEDALSSFRYRRQAVAELARAEASAARIVDHARQRYELGAASRRELLDTELAHNAATSQLSAARAALTLDFIAIEKALGLGWQADS</sequence>
<dbReference type="PANTHER" id="PTHR30203">
    <property type="entry name" value="OUTER MEMBRANE CATION EFFLUX PROTEIN"/>
    <property type="match status" value="1"/>
</dbReference>